<evidence type="ECO:0000313" key="2">
    <source>
        <dbReference type="EMBL" id="GIF02046.1"/>
    </source>
</evidence>
<dbReference type="AlphaFoldDB" id="A0A919K6V8"/>
<comment type="caution">
    <text evidence="2">The sequence shown here is derived from an EMBL/GenBank/DDBJ whole genome shotgun (WGS) entry which is preliminary data.</text>
</comment>
<keyword evidence="1" id="KW-0732">Signal</keyword>
<proteinExistence type="predicted"/>
<protein>
    <submittedName>
        <fullName evidence="2">Uncharacterized protein</fullName>
    </submittedName>
</protein>
<keyword evidence="3" id="KW-1185">Reference proteome</keyword>
<accession>A0A919K6V8</accession>
<sequence>MFRARWAAAATVVLTLTGAGLVVATPAHAVPFPLTDDFEGDPASRWVADAVAGKTSVRLGNHNLARSPSKAATLDAGGIPTSTSARIYRTVTPDITTPLPVSCSISLHTRRIRILPPLPDPVSVEVYVKIRSGGPTGRITLARTKVVSATVWERWDVGTMSYPSSAFTIEMATYYGVVLIDDVSFSCIGFP</sequence>
<gene>
    <name evidence="2" type="ORF">Ari01nite_95100</name>
</gene>
<feature type="chain" id="PRO_5037665443" evidence="1">
    <location>
        <begin position="30"/>
        <end position="191"/>
    </location>
</feature>
<organism evidence="2 3">
    <name type="scientific">Paractinoplanes rishiriensis</name>
    <dbReference type="NCBI Taxonomy" id="1050105"/>
    <lineage>
        <taxon>Bacteria</taxon>
        <taxon>Bacillati</taxon>
        <taxon>Actinomycetota</taxon>
        <taxon>Actinomycetes</taxon>
        <taxon>Micromonosporales</taxon>
        <taxon>Micromonosporaceae</taxon>
        <taxon>Paractinoplanes</taxon>
    </lineage>
</organism>
<dbReference type="RefSeq" id="WP_203791070.1">
    <property type="nucleotide sequence ID" value="NZ_BOMV01000118.1"/>
</dbReference>
<reference evidence="2" key="1">
    <citation type="submission" date="2021-01" db="EMBL/GenBank/DDBJ databases">
        <title>Whole genome shotgun sequence of Actinoplanes rishiriensis NBRC 108556.</title>
        <authorList>
            <person name="Komaki H."/>
            <person name="Tamura T."/>
        </authorList>
    </citation>
    <scope>NUCLEOTIDE SEQUENCE</scope>
    <source>
        <strain evidence="2">NBRC 108556</strain>
    </source>
</reference>
<dbReference type="Proteomes" id="UP000636960">
    <property type="component" value="Unassembled WGS sequence"/>
</dbReference>
<evidence type="ECO:0000313" key="3">
    <source>
        <dbReference type="Proteomes" id="UP000636960"/>
    </source>
</evidence>
<feature type="signal peptide" evidence="1">
    <location>
        <begin position="1"/>
        <end position="29"/>
    </location>
</feature>
<name>A0A919K6V8_9ACTN</name>
<dbReference type="EMBL" id="BOMV01000118">
    <property type="protein sequence ID" value="GIF02046.1"/>
    <property type="molecule type" value="Genomic_DNA"/>
</dbReference>
<evidence type="ECO:0000256" key="1">
    <source>
        <dbReference type="SAM" id="SignalP"/>
    </source>
</evidence>